<dbReference type="EMBL" id="BKCP01004550">
    <property type="protein sequence ID" value="GER32103.1"/>
    <property type="molecule type" value="Genomic_DNA"/>
</dbReference>
<dbReference type="Proteomes" id="UP000325081">
    <property type="component" value="Unassembled WGS sequence"/>
</dbReference>
<organism evidence="1 2">
    <name type="scientific">Striga asiatica</name>
    <name type="common">Asiatic witchweed</name>
    <name type="synonym">Buchnera asiatica</name>
    <dbReference type="NCBI Taxonomy" id="4170"/>
    <lineage>
        <taxon>Eukaryota</taxon>
        <taxon>Viridiplantae</taxon>
        <taxon>Streptophyta</taxon>
        <taxon>Embryophyta</taxon>
        <taxon>Tracheophyta</taxon>
        <taxon>Spermatophyta</taxon>
        <taxon>Magnoliopsida</taxon>
        <taxon>eudicotyledons</taxon>
        <taxon>Gunneridae</taxon>
        <taxon>Pentapetalae</taxon>
        <taxon>asterids</taxon>
        <taxon>lamiids</taxon>
        <taxon>Lamiales</taxon>
        <taxon>Orobanchaceae</taxon>
        <taxon>Buchnereae</taxon>
        <taxon>Striga</taxon>
    </lineage>
</organism>
<dbReference type="AlphaFoldDB" id="A0A5A7PGV0"/>
<gene>
    <name evidence="1" type="ORF">STAS_08163</name>
</gene>
<evidence type="ECO:0000313" key="2">
    <source>
        <dbReference type="Proteomes" id="UP000325081"/>
    </source>
</evidence>
<reference evidence="2" key="1">
    <citation type="journal article" date="2019" name="Curr. Biol.">
        <title>Genome Sequence of Striga asiatica Provides Insight into the Evolution of Plant Parasitism.</title>
        <authorList>
            <person name="Yoshida S."/>
            <person name="Kim S."/>
            <person name="Wafula E.K."/>
            <person name="Tanskanen J."/>
            <person name="Kim Y.M."/>
            <person name="Honaas L."/>
            <person name="Yang Z."/>
            <person name="Spallek T."/>
            <person name="Conn C.E."/>
            <person name="Ichihashi Y."/>
            <person name="Cheong K."/>
            <person name="Cui S."/>
            <person name="Der J.P."/>
            <person name="Gundlach H."/>
            <person name="Jiao Y."/>
            <person name="Hori C."/>
            <person name="Ishida J.K."/>
            <person name="Kasahara H."/>
            <person name="Kiba T."/>
            <person name="Kim M.S."/>
            <person name="Koo N."/>
            <person name="Laohavisit A."/>
            <person name="Lee Y.H."/>
            <person name="Lumba S."/>
            <person name="McCourt P."/>
            <person name="Mortimer J.C."/>
            <person name="Mutuku J.M."/>
            <person name="Nomura T."/>
            <person name="Sasaki-Sekimoto Y."/>
            <person name="Seto Y."/>
            <person name="Wang Y."/>
            <person name="Wakatake T."/>
            <person name="Sakakibara H."/>
            <person name="Demura T."/>
            <person name="Yamaguchi S."/>
            <person name="Yoneyama K."/>
            <person name="Manabe R.I."/>
            <person name="Nelson D.C."/>
            <person name="Schulman A.H."/>
            <person name="Timko M.P."/>
            <person name="dePamphilis C.W."/>
            <person name="Choi D."/>
            <person name="Shirasu K."/>
        </authorList>
    </citation>
    <scope>NUCLEOTIDE SEQUENCE [LARGE SCALE GENOMIC DNA]</scope>
    <source>
        <strain evidence="2">cv. UVA1</strain>
    </source>
</reference>
<evidence type="ECO:0000313" key="1">
    <source>
        <dbReference type="EMBL" id="GER32103.1"/>
    </source>
</evidence>
<keyword evidence="2" id="KW-1185">Reference proteome</keyword>
<sequence length="147" mass="16088">MTADFRSLPIMILSLACSRSNIVTAFAPSMAAFRAATLTRFARSAPENPGVPRAIIIKSTVSAPTNGIDFVYEYYARRPLLSGGKKVPHTAGPHSNKHLLEFAATAREERNTGLPSYGPSKHSFTRAGWAHQEDTFRELATKTRKAL</sequence>
<accession>A0A5A7PGV0</accession>
<comment type="caution">
    <text evidence="1">The sequence shown here is derived from an EMBL/GenBank/DDBJ whole genome shotgun (WGS) entry which is preliminary data.</text>
</comment>
<protein>
    <submittedName>
        <fullName evidence="1">2-C-methyl-D-erythritol 2,4-cyclodiphosphate synthase</fullName>
    </submittedName>
</protein>
<proteinExistence type="predicted"/>
<dbReference type="PROSITE" id="PS51257">
    <property type="entry name" value="PROKAR_LIPOPROTEIN"/>
    <property type="match status" value="1"/>
</dbReference>
<name>A0A5A7PGV0_STRAF</name>